<keyword evidence="11" id="KW-1185">Reference proteome</keyword>
<dbReference type="Pfam" id="PF08389">
    <property type="entry name" value="Xpo1"/>
    <property type="match status" value="1"/>
</dbReference>
<dbReference type="InterPro" id="IPR013598">
    <property type="entry name" value="Exportin-1/Importin-b-like"/>
</dbReference>
<dbReference type="SUPFAM" id="SSF48371">
    <property type="entry name" value="ARM repeat"/>
    <property type="match status" value="1"/>
</dbReference>
<evidence type="ECO:0000256" key="3">
    <source>
        <dbReference type="ARBA" id="ARBA00009466"/>
    </source>
</evidence>
<dbReference type="InterPro" id="IPR011989">
    <property type="entry name" value="ARM-like"/>
</dbReference>
<sequence>MDALEHLLAEFFGAGTSTERKRSIEAQLDAQQLTLDDCRYMLTNARSDYLAWFAASQYQKRIQTEWSSLDPELQHANRSFLLAFLQQHFESAPAAGASSSLNTSIEAGIGIASPTSSSTANTSARSVIRFSAFVLNKVVQLVTDIALQDWPDRFQDLFPEIQRLLQSKTESYALLGWTLLEAVVQEFVGVYPAPGSGKSHRAHLIIAKQRWYLWETFRAQIPDLLSLIVQHLDTSYNKMLVTPLSTEAPAPSPVEHSVWGTSNFGRRPSGAPQPNLALPSMQMTGSSQSSFSASRTVPGSVASSFATMTQSSYSIENGQRQAGQGDQSTSHSFGKSPTTMLRKSLSQFLGGPANPSSTHTGDSASHINLMPSPVGSGFSLLQARQRMGHISDLGQMAMRRNSINAAVMMDQRRGSVDNTFISGNRMDSHSRKTCMLALQALTMLLACPGLDPRQVSLVASVSTVLKFATLHQNKTVDLGILALSCLNGLVARPGFLATNQDAMTGAVRVMGDLIRYFNEVKDGIDDIDDSYLQMFMHFVSLFCTLLNLERAEKSLGLSKAEFLASFARFTLEKVSVEYLKVCMDVWKSLLDALINSAVDTPRPIPEHDPIRRIQAPLLYFMSTLVENFYKMKGATQSDDAFSTFEVEDEDDLDELTELVESFVGLVAEVFTEEVLNILTPLLDRQLEFYSRQDIDECQTLPVTLGILSRVAYNLQQNFEYRRAYTSDLIVRLTRMTKLSIDYYLAATNDAASPGKGQIDLIGTITLALFDCLAPLIPWVNSLWKIESDPELNCNGQARTPIAKEIYQELAQLSAFFFQRLLPTSSSTIPIPGTFLGPLSSSCLLMDRKLLLVSARTLSTITLQIRIPARLLLMGECLFWDLEATRTMASCLGQIVMTQASFMGTDFVSLKEVAGGGSGREEERKGMTPNDELVAVAYLALSNGIVLDPKANPDLQAAALQAFGSLVAPVIYPLQSILQDSRSNPNPRSFLSNPEVKFRVHRCLVLLRTLTDSVVEATTASRIMVYEGLKTALPLVQEYFEVYHEDHDIAMDILLLFHALVKSLYRQIGMGYSMEIARVLIDRVTYPSLLETAFSNQQNGQATQHTLPQHQTLHQQSYILQRRKVLQRIQISLSILKSILELPGKEVANALGDFTQFLFMQLGPRLLGVQDQQHRIASGEQGTQQQSGMGDRQEEGLDNGVYDLLTLFFNIIETILTHHCRSLFTSSTPTTNAAAEGMSAAQRMLQSSMEYLARGLHRPEPDVVRHSVEILRSSNRHSLCHLFSRREFQQTYRFEFLQVLLRLALSHRQDLLLEDMAELMHEMVKGPTNSSKDEQFLSVWNNDLMRFVAALEPALVLSATSLTSTSMSTATGSNGAARQYPDSAKNALWTDLLHLGDGSMYREGLYDFVNDAQVYARNLSQ</sequence>
<evidence type="ECO:0000256" key="2">
    <source>
        <dbReference type="ARBA" id="ARBA00004496"/>
    </source>
</evidence>
<comment type="caution">
    <text evidence="10">The sequence shown here is derived from an EMBL/GenBank/DDBJ whole genome shotgun (WGS) entry which is preliminary data.</text>
</comment>
<dbReference type="Proteomes" id="UP000738325">
    <property type="component" value="Unassembled WGS sequence"/>
</dbReference>
<dbReference type="GO" id="GO:0005049">
    <property type="term" value="F:nuclear export signal receptor activity"/>
    <property type="evidence" value="ECO:0007669"/>
    <property type="project" value="InterPro"/>
</dbReference>
<comment type="subcellular location">
    <subcellularLocation>
        <location evidence="2">Cytoplasm</location>
    </subcellularLocation>
    <subcellularLocation>
        <location evidence="1">Nucleus</location>
    </subcellularLocation>
</comment>
<evidence type="ECO:0000256" key="8">
    <source>
        <dbReference type="SAM" id="MobiDB-lite"/>
    </source>
</evidence>
<dbReference type="InterPro" id="IPR016024">
    <property type="entry name" value="ARM-type_fold"/>
</dbReference>
<evidence type="ECO:0000256" key="5">
    <source>
        <dbReference type="ARBA" id="ARBA00022490"/>
    </source>
</evidence>
<dbReference type="InterPro" id="IPR040016">
    <property type="entry name" value="XPO6"/>
</dbReference>
<evidence type="ECO:0000256" key="4">
    <source>
        <dbReference type="ARBA" id="ARBA00022448"/>
    </source>
</evidence>
<evidence type="ECO:0000256" key="7">
    <source>
        <dbReference type="ARBA" id="ARBA00023242"/>
    </source>
</evidence>
<dbReference type="Gene3D" id="1.25.10.10">
    <property type="entry name" value="Leucine-rich Repeat Variant"/>
    <property type="match status" value="3"/>
</dbReference>
<feature type="compositionally biased region" description="Polar residues" evidence="8">
    <location>
        <begin position="316"/>
        <end position="347"/>
    </location>
</feature>
<feature type="domain" description="Exportin-1/Importin-beta-like" evidence="9">
    <location>
        <begin position="132"/>
        <end position="237"/>
    </location>
</feature>
<dbReference type="PANTHER" id="PTHR21452:SF4">
    <property type="entry name" value="EXPORTIN-6"/>
    <property type="match status" value="1"/>
</dbReference>
<organism evidence="10 11">
    <name type="scientific">Dissophora globulifera</name>
    <dbReference type="NCBI Taxonomy" id="979702"/>
    <lineage>
        <taxon>Eukaryota</taxon>
        <taxon>Fungi</taxon>
        <taxon>Fungi incertae sedis</taxon>
        <taxon>Mucoromycota</taxon>
        <taxon>Mortierellomycotina</taxon>
        <taxon>Mortierellomycetes</taxon>
        <taxon>Mortierellales</taxon>
        <taxon>Mortierellaceae</taxon>
        <taxon>Dissophora</taxon>
    </lineage>
</organism>
<proteinExistence type="inferred from homology"/>
<dbReference type="GO" id="GO:0006611">
    <property type="term" value="P:protein export from nucleus"/>
    <property type="evidence" value="ECO:0007669"/>
    <property type="project" value="InterPro"/>
</dbReference>
<reference evidence="10" key="1">
    <citation type="journal article" date="2020" name="Fungal Divers.">
        <title>Resolving the Mortierellaceae phylogeny through synthesis of multi-gene phylogenetics and phylogenomics.</title>
        <authorList>
            <person name="Vandepol N."/>
            <person name="Liber J."/>
            <person name="Desiro A."/>
            <person name="Na H."/>
            <person name="Kennedy M."/>
            <person name="Barry K."/>
            <person name="Grigoriev I.V."/>
            <person name="Miller A.N."/>
            <person name="O'Donnell K."/>
            <person name="Stajich J.E."/>
            <person name="Bonito G."/>
        </authorList>
    </citation>
    <scope>NUCLEOTIDE SEQUENCE</scope>
    <source>
        <strain evidence="10">REB-010B</strain>
    </source>
</reference>
<name>A0A9P6R181_9FUNG</name>
<keyword evidence="7" id="KW-0539">Nucleus</keyword>
<evidence type="ECO:0000256" key="6">
    <source>
        <dbReference type="ARBA" id="ARBA00022927"/>
    </source>
</evidence>
<feature type="compositionally biased region" description="Polar residues" evidence="8">
    <location>
        <begin position="281"/>
        <end position="295"/>
    </location>
</feature>
<dbReference type="GO" id="GO:0005737">
    <property type="term" value="C:cytoplasm"/>
    <property type="evidence" value="ECO:0007669"/>
    <property type="project" value="UniProtKB-SubCell"/>
</dbReference>
<comment type="similarity">
    <text evidence="3">Belongs to the exportin family.</text>
</comment>
<feature type="region of interest" description="Disordered" evidence="8">
    <location>
        <begin position="316"/>
        <end position="367"/>
    </location>
</feature>
<keyword evidence="4" id="KW-0813">Transport</keyword>
<keyword evidence="5" id="KW-0963">Cytoplasm</keyword>
<gene>
    <name evidence="10" type="primary">XPO6</name>
    <name evidence="10" type="ORF">BGZ99_000263</name>
</gene>
<feature type="region of interest" description="Disordered" evidence="8">
    <location>
        <begin position="247"/>
        <end position="295"/>
    </location>
</feature>
<evidence type="ECO:0000256" key="1">
    <source>
        <dbReference type="ARBA" id="ARBA00004123"/>
    </source>
</evidence>
<dbReference type="PANTHER" id="PTHR21452">
    <property type="entry name" value="EXPORTIN-6"/>
    <property type="match status" value="1"/>
</dbReference>
<keyword evidence="6" id="KW-0653">Protein transport</keyword>
<feature type="compositionally biased region" description="Polar residues" evidence="8">
    <location>
        <begin position="354"/>
        <end position="366"/>
    </location>
</feature>
<evidence type="ECO:0000313" key="10">
    <source>
        <dbReference type="EMBL" id="KAG0310620.1"/>
    </source>
</evidence>
<evidence type="ECO:0000259" key="9">
    <source>
        <dbReference type="Pfam" id="PF08389"/>
    </source>
</evidence>
<dbReference type="EMBL" id="JAAAIP010001036">
    <property type="protein sequence ID" value="KAG0310620.1"/>
    <property type="molecule type" value="Genomic_DNA"/>
</dbReference>
<evidence type="ECO:0000313" key="11">
    <source>
        <dbReference type="Proteomes" id="UP000738325"/>
    </source>
</evidence>
<accession>A0A9P6R181</accession>
<dbReference type="GO" id="GO:0005634">
    <property type="term" value="C:nucleus"/>
    <property type="evidence" value="ECO:0007669"/>
    <property type="project" value="UniProtKB-SubCell"/>
</dbReference>
<dbReference type="OrthoDB" id="10261013at2759"/>
<protein>
    <submittedName>
        <fullName evidence="10">Exportin-6</fullName>
    </submittedName>
</protein>